<keyword evidence="2" id="KW-1185">Reference proteome</keyword>
<name>A0ACB8CE70_DERSI</name>
<accession>A0ACB8CE70</accession>
<gene>
    <name evidence="1" type="ORF">HPB49_009380</name>
</gene>
<sequence>MFGETSAAVITFTGKTVPFYGRYYSGEVRCKPYRPKTQVCRICHQVCHRTDVCPTAEVNLCPQCEARNPTQAHPCHPRCALCQGSHHTASKETATEAFLLQVVLLLAEPTETDPESQRTCCAEITNGELPRKTTPSHHIYTQHPPHTFLSPKKILIFNSKF</sequence>
<dbReference type="EMBL" id="CM023476">
    <property type="protein sequence ID" value="KAH7941029.1"/>
    <property type="molecule type" value="Genomic_DNA"/>
</dbReference>
<organism evidence="1 2">
    <name type="scientific">Dermacentor silvarum</name>
    <name type="common">Tick</name>
    <dbReference type="NCBI Taxonomy" id="543639"/>
    <lineage>
        <taxon>Eukaryota</taxon>
        <taxon>Metazoa</taxon>
        <taxon>Ecdysozoa</taxon>
        <taxon>Arthropoda</taxon>
        <taxon>Chelicerata</taxon>
        <taxon>Arachnida</taxon>
        <taxon>Acari</taxon>
        <taxon>Parasitiformes</taxon>
        <taxon>Ixodida</taxon>
        <taxon>Ixodoidea</taxon>
        <taxon>Ixodidae</taxon>
        <taxon>Rhipicephalinae</taxon>
        <taxon>Dermacentor</taxon>
    </lineage>
</organism>
<evidence type="ECO:0000313" key="1">
    <source>
        <dbReference type="EMBL" id="KAH7941029.1"/>
    </source>
</evidence>
<protein>
    <submittedName>
        <fullName evidence="1">Uncharacterized protein</fullName>
    </submittedName>
</protein>
<dbReference type="Proteomes" id="UP000821865">
    <property type="component" value="Chromosome 7"/>
</dbReference>
<reference evidence="1" key="1">
    <citation type="submission" date="2020-05" db="EMBL/GenBank/DDBJ databases">
        <title>Large-scale comparative analyses of tick genomes elucidate their genetic diversity and vector capacities.</title>
        <authorList>
            <person name="Jia N."/>
            <person name="Wang J."/>
            <person name="Shi W."/>
            <person name="Du L."/>
            <person name="Sun Y."/>
            <person name="Zhan W."/>
            <person name="Jiang J."/>
            <person name="Wang Q."/>
            <person name="Zhang B."/>
            <person name="Ji P."/>
            <person name="Sakyi L.B."/>
            <person name="Cui X."/>
            <person name="Yuan T."/>
            <person name="Jiang B."/>
            <person name="Yang W."/>
            <person name="Lam T.T.-Y."/>
            <person name="Chang Q."/>
            <person name="Ding S."/>
            <person name="Wang X."/>
            <person name="Zhu J."/>
            <person name="Ruan X."/>
            <person name="Zhao L."/>
            <person name="Wei J."/>
            <person name="Que T."/>
            <person name="Du C."/>
            <person name="Cheng J."/>
            <person name="Dai P."/>
            <person name="Han X."/>
            <person name="Huang E."/>
            <person name="Gao Y."/>
            <person name="Liu J."/>
            <person name="Shao H."/>
            <person name="Ye R."/>
            <person name="Li L."/>
            <person name="Wei W."/>
            <person name="Wang X."/>
            <person name="Wang C."/>
            <person name="Yang T."/>
            <person name="Huo Q."/>
            <person name="Li W."/>
            <person name="Guo W."/>
            <person name="Chen H."/>
            <person name="Zhou L."/>
            <person name="Ni X."/>
            <person name="Tian J."/>
            <person name="Zhou Y."/>
            <person name="Sheng Y."/>
            <person name="Liu T."/>
            <person name="Pan Y."/>
            <person name="Xia L."/>
            <person name="Li J."/>
            <person name="Zhao F."/>
            <person name="Cao W."/>
        </authorList>
    </citation>
    <scope>NUCLEOTIDE SEQUENCE</scope>
    <source>
        <strain evidence="1">Dsil-2018</strain>
    </source>
</reference>
<proteinExistence type="predicted"/>
<comment type="caution">
    <text evidence="1">The sequence shown here is derived from an EMBL/GenBank/DDBJ whole genome shotgun (WGS) entry which is preliminary data.</text>
</comment>
<evidence type="ECO:0000313" key="2">
    <source>
        <dbReference type="Proteomes" id="UP000821865"/>
    </source>
</evidence>